<sequence length="101" mass="11479">MYDNGQCGGASSKRRSQPRRQVYYISPYHDNPVDFEKYDEEVNTTETTDKSSTNSMGTRCWSGDCEKREINVAKRKAHSKTLSRPLTTGCAADFELFGVDR</sequence>
<keyword evidence="2" id="KW-1185">Reference proteome</keyword>
<dbReference type="AlphaFoldDB" id="A0AAN7V0C4"/>
<name>A0AAN7V0C4_9PEZI</name>
<reference evidence="1 2" key="1">
    <citation type="submission" date="2023-10" db="EMBL/GenBank/DDBJ databases">
        <title>Draft genome sequence of Xylaria bambusicola isolate GMP-LS, the root and basal stem rot pathogen of sugarcane in Indonesia.</title>
        <authorList>
            <person name="Selvaraj P."/>
            <person name="Muralishankar V."/>
            <person name="Muruganantham S."/>
            <person name="Sp S."/>
            <person name="Haryani S."/>
            <person name="Lau K.J.X."/>
            <person name="Naqvi N.I."/>
        </authorList>
    </citation>
    <scope>NUCLEOTIDE SEQUENCE [LARGE SCALE GENOMIC DNA]</scope>
    <source>
        <strain evidence="1">GMP-LS</strain>
    </source>
</reference>
<accession>A0AAN7V0C4</accession>
<gene>
    <name evidence="1" type="ORF">RRF57_007263</name>
</gene>
<dbReference type="Proteomes" id="UP001305414">
    <property type="component" value="Unassembled WGS sequence"/>
</dbReference>
<organism evidence="1 2">
    <name type="scientific">Xylaria bambusicola</name>
    <dbReference type="NCBI Taxonomy" id="326684"/>
    <lineage>
        <taxon>Eukaryota</taxon>
        <taxon>Fungi</taxon>
        <taxon>Dikarya</taxon>
        <taxon>Ascomycota</taxon>
        <taxon>Pezizomycotina</taxon>
        <taxon>Sordariomycetes</taxon>
        <taxon>Xylariomycetidae</taxon>
        <taxon>Xylariales</taxon>
        <taxon>Xylariaceae</taxon>
        <taxon>Xylaria</taxon>
    </lineage>
</organism>
<protein>
    <submittedName>
        <fullName evidence="1">Uncharacterized protein</fullName>
    </submittedName>
</protein>
<evidence type="ECO:0000313" key="1">
    <source>
        <dbReference type="EMBL" id="KAK5631549.1"/>
    </source>
</evidence>
<comment type="caution">
    <text evidence="1">The sequence shown here is derived from an EMBL/GenBank/DDBJ whole genome shotgun (WGS) entry which is preliminary data.</text>
</comment>
<evidence type="ECO:0000313" key="2">
    <source>
        <dbReference type="Proteomes" id="UP001305414"/>
    </source>
</evidence>
<proteinExistence type="predicted"/>
<dbReference type="EMBL" id="JAWHQM010000020">
    <property type="protein sequence ID" value="KAK5631549.1"/>
    <property type="molecule type" value="Genomic_DNA"/>
</dbReference>